<gene>
    <name evidence="3" type="ORF">SASPL_103738</name>
</gene>
<dbReference type="AlphaFoldDB" id="A0A8X9A9Z7"/>
<dbReference type="PANTHER" id="PTHR45856:SF11">
    <property type="entry name" value="FUNGAL LIPASE-LIKE DOMAIN-CONTAINING PROTEIN"/>
    <property type="match status" value="1"/>
</dbReference>
<proteinExistence type="predicted"/>
<dbReference type="Pfam" id="PF01764">
    <property type="entry name" value="Lipase_3"/>
    <property type="match status" value="1"/>
</dbReference>
<sequence length="509" mass="57589">MPLINSINPFFDVVLRLPISTWQPSTGSRSPENDCPFSNWSAQFDFRELFNKGMESRSWLIIAILVCSVTLSSCRELKVTVKHKHNHKQHDSAKYNHTLATILVQYASAVRVILKCIMSLLVYMSDLTELFAWTCSRCNGLTEGFEILELIVDVKWCLQGFVGFAANLNAVVIAFRGTQETSIQNWVEDLFWKQLDINYPGVDGAMVHHGFYNAYNDSSLRPGVLSAVQLAKELYGDTNIMVTGHSMGGAMAALCGLDLRVILTLGEQQKVQVMTFGQPRIGNAVFASYYSQVVPDTFRVTHGNDMVPHLPPYYSYFPQKTYHHFPREIRVELENLPRLAHSVSTKVTFMSIRLCLIHVPYRSGSAILHLEALFIQSRRFVMVLGKIQHVAGKYIFPSKLLRNCVCDPLDSCYFYYTKFRTVHLYSKCFMRFSKPFCRSVRGNSIADHLIYYGVEMGCNESTSTCRIVMDRGLAAYGSTDVDGNFVILRDPPKSVLKLNADGGNRHTLV</sequence>
<evidence type="ECO:0000313" key="3">
    <source>
        <dbReference type="EMBL" id="KAG6432164.1"/>
    </source>
</evidence>
<organism evidence="3">
    <name type="scientific">Salvia splendens</name>
    <name type="common">Scarlet sage</name>
    <dbReference type="NCBI Taxonomy" id="180675"/>
    <lineage>
        <taxon>Eukaryota</taxon>
        <taxon>Viridiplantae</taxon>
        <taxon>Streptophyta</taxon>
        <taxon>Embryophyta</taxon>
        <taxon>Tracheophyta</taxon>
        <taxon>Spermatophyta</taxon>
        <taxon>Magnoliopsida</taxon>
        <taxon>eudicotyledons</taxon>
        <taxon>Gunneridae</taxon>
        <taxon>Pentapetalae</taxon>
        <taxon>asterids</taxon>
        <taxon>lamiids</taxon>
        <taxon>Lamiales</taxon>
        <taxon>Lamiaceae</taxon>
        <taxon>Nepetoideae</taxon>
        <taxon>Mentheae</taxon>
        <taxon>Salviinae</taxon>
        <taxon>Salvia</taxon>
        <taxon>Salvia subgen. Calosphace</taxon>
        <taxon>core Calosphace</taxon>
    </lineage>
</organism>
<evidence type="ECO:0000256" key="1">
    <source>
        <dbReference type="ARBA" id="ARBA00022801"/>
    </source>
</evidence>
<protein>
    <recommendedName>
        <fullName evidence="2">Fungal lipase-type domain-containing protein</fullName>
    </recommendedName>
</protein>
<reference evidence="3" key="1">
    <citation type="submission" date="2018-01" db="EMBL/GenBank/DDBJ databases">
        <authorList>
            <person name="Mao J.F."/>
        </authorList>
    </citation>
    <scope>NUCLEOTIDE SEQUENCE</scope>
    <source>
        <strain evidence="3">Huo1</strain>
        <tissue evidence="3">Leaf</tissue>
    </source>
</reference>
<dbReference type="InterPro" id="IPR002921">
    <property type="entry name" value="Fungal_lipase-type"/>
</dbReference>
<dbReference type="CDD" id="cd00519">
    <property type="entry name" value="Lipase_3"/>
    <property type="match status" value="1"/>
</dbReference>
<dbReference type="SUPFAM" id="SSF53474">
    <property type="entry name" value="alpha/beta-Hydrolases"/>
    <property type="match status" value="1"/>
</dbReference>
<accession>A0A8X9A9Z7</accession>
<keyword evidence="4" id="KW-1185">Reference proteome</keyword>
<dbReference type="EMBL" id="PNBA02000002">
    <property type="protein sequence ID" value="KAG6432164.1"/>
    <property type="molecule type" value="Genomic_DNA"/>
</dbReference>
<feature type="domain" description="Fungal lipase-type" evidence="2">
    <location>
        <begin position="172"/>
        <end position="313"/>
    </location>
</feature>
<dbReference type="InterPro" id="IPR051218">
    <property type="entry name" value="Sec_MonoDiacylglyc_Lipase"/>
</dbReference>
<reference evidence="3" key="2">
    <citation type="submission" date="2020-08" db="EMBL/GenBank/DDBJ databases">
        <title>Plant Genome Project.</title>
        <authorList>
            <person name="Zhang R.-G."/>
        </authorList>
    </citation>
    <scope>NUCLEOTIDE SEQUENCE</scope>
    <source>
        <strain evidence="3">Huo1</strain>
        <tissue evidence="3">Leaf</tissue>
    </source>
</reference>
<dbReference type="InterPro" id="IPR029058">
    <property type="entry name" value="AB_hydrolase_fold"/>
</dbReference>
<evidence type="ECO:0000259" key="2">
    <source>
        <dbReference type="Pfam" id="PF01764"/>
    </source>
</evidence>
<dbReference type="Gene3D" id="3.40.50.1820">
    <property type="entry name" value="alpha/beta hydrolase"/>
    <property type="match status" value="1"/>
</dbReference>
<dbReference type="GO" id="GO:0006629">
    <property type="term" value="P:lipid metabolic process"/>
    <property type="evidence" value="ECO:0007669"/>
    <property type="project" value="InterPro"/>
</dbReference>
<keyword evidence="1" id="KW-0378">Hydrolase</keyword>
<evidence type="ECO:0000313" key="4">
    <source>
        <dbReference type="Proteomes" id="UP000298416"/>
    </source>
</evidence>
<name>A0A8X9A9Z7_SALSN</name>
<dbReference type="PANTHER" id="PTHR45856">
    <property type="entry name" value="ALPHA/BETA-HYDROLASES SUPERFAMILY PROTEIN"/>
    <property type="match status" value="1"/>
</dbReference>
<dbReference type="Proteomes" id="UP000298416">
    <property type="component" value="Unassembled WGS sequence"/>
</dbReference>
<comment type="caution">
    <text evidence="3">The sequence shown here is derived from an EMBL/GenBank/DDBJ whole genome shotgun (WGS) entry which is preliminary data.</text>
</comment>
<dbReference type="GO" id="GO:0016787">
    <property type="term" value="F:hydrolase activity"/>
    <property type="evidence" value="ECO:0007669"/>
    <property type="project" value="UniProtKB-KW"/>
</dbReference>